<sequence length="228" mass="23984">MPDSRPYVILSAAMSVDGFLDDTGDERLILSGPADLDRVDAVRAECDAILVGAGTVRADDPRLVVGAVRAEHRTADGRPAQPVKVTLTGSGDLPPESRFFTFGPASKLVYAPSGAAATLADRLPGSTTVVDTGASVELPALLADLADRGIERLLVEGGGGVHTAFLTAGLADELQLVVAPLFVGEESAPRFVGPGRYRWDAGHRMRLAQVRQLDDVVLLRYLLGDEDG</sequence>
<keyword evidence="6" id="KW-1185">Reference proteome</keyword>
<dbReference type="GO" id="GO:0009231">
    <property type="term" value="P:riboflavin biosynthetic process"/>
    <property type="evidence" value="ECO:0007669"/>
    <property type="project" value="InterPro"/>
</dbReference>
<reference evidence="5 6" key="1">
    <citation type="submission" date="2020-08" db="EMBL/GenBank/DDBJ databases">
        <title>Whole genome shotgun sequence of Actinocatenispora thailandica NBRC 105041.</title>
        <authorList>
            <person name="Komaki H."/>
            <person name="Tamura T."/>
        </authorList>
    </citation>
    <scope>NUCLEOTIDE SEQUENCE [LARGE SCALE GENOMIC DNA]</scope>
    <source>
        <strain evidence="5 6">NBRC 105041</strain>
    </source>
</reference>
<dbReference type="SUPFAM" id="SSF53597">
    <property type="entry name" value="Dihydrofolate reductase-like"/>
    <property type="match status" value="1"/>
</dbReference>
<dbReference type="InterPro" id="IPR024072">
    <property type="entry name" value="DHFR-like_dom_sf"/>
</dbReference>
<keyword evidence="2" id="KW-0521">NADP</keyword>
<evidence type="ECO:0000256" key="2">
    <source>
        <dbReference type="ARBA" id="ARBA00022857"/>
    </source>
</evidence>
<proteinExistence type="predicted"/>
<gene>
    <name evidence="5" type="ORF">Athai_65080</name>
</gene>
<dbReference type="Gene3D" id="3.40.430.10">
    <property type="entry name" value="Dihydrofolate Reductase, subunit A"/>
    <property type="match status" value="1"/>
</dbReference>
<dbReference type="PANTHER" id="PTHR38011:SF7">
    <property type="entry name" value="2,5-DIAMINO-6-RIBOSYLAMINO-4(3H)-PYRIMIDINONE 5'-PHOSPHATE REDUCTASE"/>
    <property type="match status" value="1"/>
</dbReference>
<dbReference type="EMBL" id="AP023355">
    <property type="protein sequence ID" value="BCJ39005.1"/>
    <property type="molecule type" value="Genomic_DNA"/>
</dbReference>
<dbReference type="RefSeq" id="WP_203964941.1">
    <property type="nucleotide sequence ID" value="NZ_AP023355.1"/>
</dbReference>
<dbReference type="AlphaFoldDB" id="A0A7R7DWQ8"/>
<evidence type="ECO:0000259" key="4">
    <source>
        <dbReference type="Pfam" id="PF01872"/>
    </source>
</evidence>
<protein>
    <recommendedName>
        <fullName evidence="4">Bacterial bifunctional deaminase-reductase C-terminal domain-containing protein</fullName>
    </recommendedName>
</protein>
<dbReference type="Proteomes" id="UP000611640">
    <property type="component" value="Chromosome"/>
</dbReference>
<dbReference type="PANTHER" id="PTHR38011">
    <property type="entry name" value="DIHYDROFOLATE REDUCTASE FAMILY PROTEIN (AFU_ORTHOLOGUE AFUA_8G06820)"/>
    <property type="match status" value="1"/>
</dbReference>
<name>A0A7R7DWQ8_9ACTN</name>
<evidence type="ECO:0000256" key="3">
    <source>
        <dbReference type="ARBA" id="ARBA00023002"/>
    </source>
</evidence>
<accession>A0A7R7DWQ8</accession>
<evidence type="ECO:0000256" key="1">
    <source>
        <dbReference type="ARBA" id="ARBA00005104"/>
    </source>
</evidence>
<dbReference type="KEGG" id="atl:Athai_65080"/>
<comment type="pathway">
    <text evidence="1">Cofactor biosynthesis; riboflavin biosynthesis.</text>
</comment>
<keyword evidence="3" id="KW-0560">Oxidoreductase</keyword>
<feature type="domain" description="Bacterial bifunctional deaminase-reductase C-terminal" evidence="4">
    <location>
        <begin position="6"/>
        <end position="218"/>
    </location>
</feature>
<dbReference type="GO" id="GO:0008703">
    <property type="term" value="F:5-amino-6-(5-phosphoribosylamino)uracil reductase activity"/>
    <property type="evidence" value="ECO:0007669"/>
    <property type="project" value="InterPro"/>
</dbReference>
<evidence type="ECO:0000313" key="6">
    <source>
        <dbReference type="Proteomes" id="UP000611640"/>
    </source>
</evidence>
<organism evidence="5 6">
    <name type="scientific">Actinocatenispora thailandica</name>
    <dbReference type="NCBI Taxonomy" id="227318"/>
    <lineage>
        <taxon>Bacteria</taxon>
        <taxon>Bacillati</taxon>
        <taxon>Actinomycetota</taxon>
        <taxon>Actinomycetes</taxon>
        <taxon>Micromonosporales</taxon>
        <taxon>Micromonosporaceae</taxon>
        <taxon>Actinocatenispora</taxon>
    </lineage>
</organism>
<dbReference type="InterPro" id="IPR002734">
    <property type="entry name" value="RibDG_C"/>
</dbReference>
<evidence type="ECO:0000313" key="5">
    <source>
        <dbReference type="EMBL" id="BCJ39005.1"/>
    </source>
</evidence>
<dbReference type="InterPro" id="IPR050765">
    <property type="entry name" value="Riboflavin_Biosynth_HTPR"/>
</dbReference>
<dbReference type="Pfam" id="PF01872">
    <property type="entry name" value="RibD_C"/>
    <property type="match status" value="1"/>
</dbReference>